<protein>
    <recommendedName>
        <fullName evidence="1">Methyltransferase FkbM domain-containing protein</fullName>
    </recommendedName>
</protein>
<dbReference type="GO" id="GO:0005886">
    <property type="term" value="C:plasma membrane"/>
    <property type="evidence" value="ECO:0007669"/>
    <property type="project" value="TreeGrafter"/>
</dbReference>
<reference evidence="2" key="1">
    <citation type="journal article" date="2020" name="Nature">
        <title>Giant virus diversity and host interactions through global metagenomics.</title>
        <authorList>
            <person name="Schulz F."/>
            <person name="Roux S."/>
            <person name="Paez-Espino D."/>
            <person name="Jungbluth S."/>
            <person name="Walsh D.A."/>
            <person name="Denef V.J."/>
            <person name="McMahon K.D."/>
            <person name="Konstantinidis K.T."/>
            <person name="Eloe-Fadrosh E.A."/>
            <person name="Kyrpides N.C."/>
            <person name="Woyke T."/>
        </authorList>
    </citation>
    <scope>NUCLEOTIDE SEQUENCE</scope>
    <source>
        <strain evidence="2">GVMAG-M-3300023174-24</strain>
    </source>
</reference>
<proteinExistence type="predicted"/>
<sequence length="552" mass="64683">MRLLHITFHKGCESEIEYILKKLGHELEVFYFDDGETTGSDLYKINHSRAQKCWDNYKDYFNTFDGIITSDTCPTSRPFLQNNWSKLLIIWVCNRFDYNIDNEYNDPEYYQLIRDIPNRKNVFIFGNTAIENIYSMAVRNVDIGDFVIKPSGKNLLSEDKYQTYENNSDLFYVPPYHNETNLMNLSEKLTSIGIQNKCERFPNHISDLLCYKGVINIPYAWSTIVFFERLQLGLVTFIPTVRFLNELFEKGAPNGWFQPPFKDNLPYESKNEMLSLSEWYCDVHKELFVFFDSWQDLKEKVNTTDYKEKTKTILEFAKTHHDIMLSRWNSVIEKYIIDKNSVSQLGQDKNVINFYKFKKNGCFIEIGASDGIELSNTYLLETQYNWKGICVEPIPYRYNKLIKNRPNSYCSNKAVYSKSGIIMDFDIAKTLHSNTEGDGDGISGLSNHIDCHKNKVDQNKETIKVETISFNDLLENSNSPSFIEYLSLDTEGSEYEILKSLNFEKYTFGLIDIEHNYVEPRRSLIRLLLQENGYIFINENVVDDRYIHSSIL</sequence>
<dbReference type="SUPFAM" id="SSF53335">
    <property type="entry name" value="S-adenosyl-L-methionine-dependent methyltransferases"/>
    <property type="match status" value="1"/>
</dbReference>
<name>A0A6C0DJM7_9ZZZZ</name>
<dbReference type="GO" id="GO:0005789">
    <property type="term" value="C:endoplasmic reticulum membrane"/>
    <property type="evidence" value="ECO:0007669"/>
    <property type="project" value="TreeGrafter"/>
</dbReference>
<evidence type="ECO:0000259" key="1">
    <source>
        <dbReference type="Pfam" id="PF05050"/>
    </source>
</evidence>
<accession>A0A6C0DJM7</accession>
<dbReference type="GO" id="GO:0031902">
    <property type="term" value="C:late endosome membrane"/>
    <property type="evidence" value="ECO:0007669"/>
    <property type="project" value="TreeGrafter"/>
</dbReference>
<dbReference type="GO" id="GO:0005794">
    <property type="term" value="C:Golgi apparatus"/>
    <property type="evidence" value="ECO:0007669"/>
    <property type="project" value="TreeGrafter"/>
</dbReference>
<dbReference type="PANTHER" id="PTHR34009">
    <property type="entry name" value="PROTEIN STAR"/>
    <property type="match status" value="1"/>
</dbReference>
<dbReference type="InterPro" id="IPR006342">
    <property type="entry name" value="FkbM_mtfrase"/>
</dbReference>
<dbReference type="Gene3D" id="3.40.50.150">
    <property type="entry name" value="Vaccinia Virus protein VP39"/>
    <property type="match status" value="1"/>
</dbReference>
<evidence type="ECO:0000313" key="2">
    <source>
        <dbReference type="EMBL" id="QHT17136.1"/>
    </source>
</evidence>
<dbReference type="GO" id="GO:0016197">
    <property type="term" value="P:endosomal transport"/>
    <property type="evidence" value="ECO:0007669"/>
    <property type="project" value="TreeGrafter"/>
</dbReference>
<feature type="domain" description="Methyltransferase FkbM" evidence="1">
    <location>
        <begin position="365"/>
        <end position="536"/>
    </location>
</feature>
<dbReference type="Pfam" id="PF05050">
    <property type="entry name" value="Methyltransf_21"/>
    <property type="match status" value="1"/>
</dbReference>
<dbReference type="PANTHER" id="PTHR34009:SF2">
    <property type="entry name" value="PROTEIN STAR"/>
    <property type="match status" value="1"/>
</dbReference>
<dbReference type="AlphaFoldDB" id="A0A6C0DJM7"/>
<dbReference type="InterPro" id="IPR053202">
    <property type="entry name" value="EGF_Rcpt_Signaling_Reg"/>
</dbReference>
<dbReference type="GO" id="GO:0006888">
    <property type="term" value="P:endoplasmic reticulum to Golgi vesicle-mediated transport"/>
    <property type="evidence" value="ECO:0007669"/>
    <property type="project" value="TreeGrafter"/>
</dbReference>
<organism evidence="2">
    <name type="scientific">viral metagenome</name>
    <dbReference type="NCBI Taxonomy" id="1070528"/>
    <lineage>
        <taxon>unclassified sequences</taxon>
        <taxon>metagenomes</taxon>
        <taxon>organismal metagenomes</taxon>
    </lineage>
</organism>
<dbReference type="EMBL" id="MN739631">
    <property type="protein sequence ID" value="QHT17136.1"/>
    <property type="molecule type" value="Genomic_DNA"/>
</dbReference>
<dbReference type="InterPro" id="IPR029063">
    <property type="entry name" value="SAM-dependent_MTases_sf"/>
</dbReference>
<dbReference type="NCBIfam" id="TIGR01444">
    <property type="entry name" value="fkbM_fam"/>
    <property type="match status" value="1"/>
</dbReference>